<feature type="signal peptide" evidence="3">
    <location>
        <begin position="1"/>
        <end position="24"/>
    </location>
</feature>
<evidence type="ECO:0000313" key="7">
    <source>
        <dbReference type="Proteomes" id="UP000215374"/>
    </source>
</evidence>
<evidence type="ECO:0008006" key="8">
    <source>
        <dbReference type="Google" id="ProtNLM"/>
    </source>
</evidence>
<accession>A0A076NUE6</accession>
<keyword evidence="6" id="KW-1185">Reference proteome</keyword>
<evidence type="ECO:0000256" key="1">
    <source>
        <dbReference type="SAM" id="MobiDB-lite"/>
    </source>
</evidence>
<dbReference type="Proteomes" id="UP000215374">
    <property type="component" value="Chromosome 1"/>
</dbReference>
<keyword evidence="2" id="KW-0812">Transmembrane</keyword>
<keyword evidence="2" id="KW-1133">Transmembrane helix</keyword>
<dbReference type="eggNOG" id="ENOG5031XHW">
    <property type="taxonomic scope" value="Bacteria"/>
</dbReference>
<evidence type="ECO:0000256" key="2">
    <source>
        <dbReference type="SAM" id="Phobius"/>
    </source>
</evidence>
<proteinExistence type="predicted"/>
<reference evidence="4 6" key="1">
    <citation type="submission" date="2014-08" db="EMBL/GenBank/DDBJ databases">
        <title>Complete genome sequence of Corynebacterium imitans DSM 44264, isolated from a five-month-old boy with suspected pharyngeal diphtheria.</title>
        <authorList>
            <person name="Mollmann S."/>
            <person name="Albersmeier A."/>
            <person name="Ruckert C."/>
            <person name="Tauch A."/>
        </authorList>
    </citation>
    <scope>NUCLEOTIDE SEQUENCE [LARGE SCALE GENOMIC DNA]</scope>
    <source>
        <strain evidence="4 6">DSM 44264</strain>
    </source>
</reference>
<evidence type="ECO:0000313" key="5">
    <source>
        <dbReference type="EMBL" id="SNV52149.1"/>
    </source>
</evidence>
<keyword evidence="3" id="KW-0732">Signal</keyword>
<keyword evidence="2" id="KW-0472">Membrane</keyword>
<dbReference type="HOGENOM" id="CLU_1892692_0_0_11"/>
<dbReference type="Proteomes" id="UP000028780">
    <property type="component" value="Chromosome"/>
</dbReference>
<dbReference type="RefSeq" id="WP_038593389.1">
    <property type="nucleotide sequence ID" value="NZ_CP009211.1"/>
</dbReference>
<organism evidence="4 6">
    <name type="scientific">Corynebacterium imitans</name>
    <dbReference type="NCBI Taxonomy" id="156978"/>
    <lineage>
        <taxon>Bacteria</taxon>
        <taxon>Bacillati</taxon>
        <taxon>Actinomycetota</taxon>
        <taxon>Actinomycetes</taxon>
        <taxon>Mycobacteriales</taxon>
        <taxon>Corynebacteriaceae</taxon>
        <taxon>Corynebacterium</taxon>
    </lineage>
</organism>
<feature type="transmembrane region" description="Helical" evidence="2">
    <location>
        <begin position="93"/>
        <end position="116"/>
    </location>
</feature>
<dbReference type="EMBL" id="CP009211">
    <property type="protein sequence ID" value="AIJ34502.1"/>
    <property type="molecule type" value="Genomic_DNA"/>
</dbReference>
<feature type="chain" id="PRO_5001715569" description="Secreted protein" evidence="3">
    <location>
        <begin position="25"/>
        <end position="134"/>
    </location>
</feature>
<gene>
    <name evidence="4" type="ORF">CIMIT_11990</name>
    <name evidence="5" type="ORF">SAMEA4535761_00031</name>
</gene>
<dbReference type="KEGG" id="cii:CIMIT_11990"/>
<reference evidence="5 7" key="2">
    <citation type="submission" date="2017-06" db="EMBL/GenBank/DDBJ databases">
        <authorList>
            <consortium name="Pathogen Informatics"/>
        </authorList>
    </citation>
    <scope>NUCLEOTIDE SEQUENCE [LARGE SCALE GENOMIC DNA]</scope>
    <source>
        <strain evidence="5 7">NCTC13015</strain>
    </source>
</reference>
<feature type="region of interest" description="Disordered" evidence="1">
    <location>
        <begin position="48"/>
        <end position="77"/>
    </location>
</feature>
<name>A0A076NUE6_9CORY</name>
<feature type="compositionally biased region" description="Basic and acidic residues" evidence="1">
    <location>
        <begin position="48"/>
        <end position="70"/>
    </location>
</feature>
<dbReference type="AlphaFoldDB" id="A0A076NUE6"/>
<dbReference type="EMBL" id="LT906467">
    <property type="protein sequence ID" value="SNV52149.1"/>
    <property type="molecule type" value="Genomic_DNA"/>
</dbReference>
<evidence type="ECO:0000313" key="4">
    <source>
        <dbReference type="EMBL" id="AIJ34502.1"/>
    </source>
</evidence>
<sequence>MKRFTTAALAATTALAMTIAPAHAADDPSKPNSSEFYQECLKELDEMEQAAKKRGNEEEFKKLRQERASERGYSGSSNEGVCIGLATDDNPGAVALIILLPVAIVALIGGGIYAAASGMIPGVSLPGVPGLPKL</sequence>
<evidence type="ECO:0000256" key="3">
    <source>
        <dbReference type="SAM" id="SignalP"/>
    </source>
</evidence>
<protein>
    <recommendedName>
        <fullName evidence="8">Secreted protein</fullName>
    </recommendedName>
</protein>
<evidence type="ECO:0000313" key="6">
    <source>
        <dbReference type="Proteomes" id="UP000028780"/>
    </source>
</evidence>